<name>A0A1U7HMG1_9CYAN</name>
<proteinExistence type="predicted"/>
<dbReference type="Proteomes" id="UP000186868">
    <property type="component" value="Unassembled WGS sequence"/>
</dbReference>
<evidence type="ECO:0000313" key="2">
    <source>
        <dbReference type="EMBL" id="OKH24782.1"/>
    </source>
</evidence>
<dbReference type="EMBL" id="MRCB01000005">
    <property type="protein sequence ID" value="OKH24782.1"/>
    <property type="molecule type" value="Genomic_DNA"/>
</dbReference>
<dbReference type="Pfam" id="PF03992">
    <property type="entry name" value="ABM"/>
    <property type="match status" value="1"/>
</dbReference>
<gene>
    <name evidence="2" type="ORF">NIES593_06070</name>
</gene>
<dbReference type="InterPro" id="IPR011008">
    <property type="entry name" value="Dimeric_a/b-barrel"/>
</dbReference>
<dbReference type="SUPFAM" id="SSF54909">
    <property type="entry name" value="Dimeric alpha+beta barrel"/>
    <property type="match status" value="1"/>
</dbReference>
<feature type="domain" description="ABM" evidence="1">
    <location>
        <begin position="2"/>
        <end position="95"/>
    </location>
</feature>
<dbReference type="Gene3D" id="3.30.70.100">
    <property type="match status" value="1"/>
</dbReference>
<dbReference type="InterPro" id="IPR007138">
    <property type="entry name" value="ABM_dom"/>
</dbReference>
<dbReference type="RefSeq" id="WP_015142443.1">
    <property type="nucleotide sequence ID" value="NZ_MRCB01000005.1"/>
</dbReference>
<evidence type="ECO:0000313" key="3">
    <source>
        <dbReference type="Proteomes" id="UP000186868"/>
    </source>
</evidence>
<reference evidence="2 3" key="1">
    <citation type="submission" date="2016-11" db="EMBL/GenBank/DDBJ databases">
        <title>Draft Genome Sequences of Nine Cyanobacterial Strains from Diverse Habitats.</title>
        <authorList>
            <person name="Zhu T."/>
            <person name="Hou S."/>
            <person name="Lu X."/>
            <person name="Hess W.R."/>
        </authorList>
    </citation>
    <scope>NUCLEOTIDE SEQUENCE [LARGE SCALE GENOMIC DNA]</scope>
    <source>
        <strain evidence="2 3">NIES-593</strain>
    </source>
</reference>
<dbReference type="PROSITE" id="PS51725">
    <property type="entry name" value="ABM"/>
    <property type="match status" value="1"/>
</dbReference>
<accession>A0A1U7HMG1</accession>
<sequence>MVIEWLKFRVSPQSREKFIQKDEEIWTATLAKYPGFLGKEVWINPSAPEEIVLVARWQTREEWKAIPQKDLDETERQFAQAMGEDRYQMIETGEYQVRKFPAS</sequence>
<dbReference type="InterPro" id="IPR022512">
    <property type="entry name" value="CHP03792"/>
</dbReference>
<comment type="caution">
    <text evidence="2">The sequence shown here is derived from an EMBL/GenBank/DDBJ whole genome shotgun (WGS) entry which is preliminary data.</text>
</comment>
<protein>
    <submittedName>
        <fullName evidence="2">Cyanobacterial protein, TIGR03792 family</fullName>
    </submittedName>
</protein>
<dbReference type="AlphaFoldDB" id="A0A1U7HMG1"/>
<dbReference type="NCBIfam" id="TIGR03792">
    <property type="entry name" value="TIGR03792 family protein"/>
    <property type="match status" value="1"/>
</dbReference>
<dbReference type="OrthoDB" id="531457at2"/>
<organism evidence="2 3">
    <name type="scientific">Hydrococcus rivularis NIES-593</name>
    <dbReference type="NCBI Taxonomy" id="1921803"/>
    <lineage>
        <taxon>Bacteria</taxon>
        <taxon>Bacillati</taxon>
        <taxon>Cyanobacteriota</taxon>
        <taxon>Cyanophyceae</taxon>
        <taxon>Pleurocapsales</taxon>
        <taxon>Hydrococcaceae</taxon>
        <taxon>Hydrococcus</taxon>
    </lineage>
</organism>
<keyword evidence="3" id="KW-1185">Reference proteome</keyword>
<evidence type="ECO:0000259" key="1">
    <source>
        <dbReference type="PROSITE" id="PS51725"/>
    </source>
</evidence>
<dbReference type="STRING" id="1921803.NIES593_06070"/>